<dbReference type="AlphaFoldDB" id="Q2SPH9"/>
<dbReference type="GO" id="GO:0008984">
    <property type="term" value="F:protein-glutamate methylesterase activity"/>
    <property type="evidence" value="ECO:0007669"/>
    <property type="project" value="UniProtKB-EC"/>
</dbReference>
<comment type="catalytic activity">
    <reaction evidence="3">
        <text>[protein]-L-glutamate 5-O-methyl ester + H2O = L-glutamyl-[protein] + methanol + H(+)</text>
        <dbReference type="Rhea" id="RHEA:23236"/>
        <dbReference type="Rhea" id="RHEA-COMP:10208"/>
        <dbReference type="Rhea" id="RHEA-COMP:10311"/>
        <dbReference type="ChEBI" id="CHEBI:15377"/>
        <dbReference type="ChEBI" id="CHEBI:15378"/>
        <dbReference type="ChEBI" id="CHEBI:17790"/>
        <dbReference type="ChEBI" id="CHEBI:29973"/>
        <dbReference type="ChEBI" id="CHEBI:82795"/>
        <dbReference type="EC" id="3.1.1.61"/>
    </reaction>
</comment>
<feature type="active site" evidence="4">
    <location>
        <position position="280"/>
    </location>
</feature>
<dbReference type="GO" id="GO:0006935">
    <property type="term" value="P:chemotaxis"/>
    <property type="evidence" value="ECO:0007669"/>
    <property type="project" value="UniProtKB-UniRule"/>
</dbReference>
<evidence type="ECO:0000256" key="4">
    <source>
        <dbReference type="PROSITE-ProRule" id="PRU00050"/>
    </source>
</evidence>
<dbReference type="PANTHER" id="PTHR42872:SF6">
    <property type="entry name" value="PROTEIN-GLUTAMATE METHYLESTERASE_PROTEIN-GLUTAMINE GLUTAMINASE"/>
    <property type="match status" value="1"/>
</dbReference>
<feature type="active site" evidence="4">
    <location>
        <position position="160"/>
    </location>
</feature>
<dbReference type="EC" id="3.1.1.61" evidence="2"/>
<dbReference type="InterPro" id="IPR000673">
    <property type="entry name" value="Sig_transdc_resp-reg_Me-estase"/>
</dbReference>
<evidence type="ECO:0000256" key="2">
    <source>
        <dbReference type="ARBA" id="ARBA00039140"/>
    </source>
</evidence>
<proteinExistence type="predicted"/>
<accession>Q2SPH9</accession>
<dbReference type="SUPFAM" id="SSF52738">
    <property type="entry name" value="Methylesterase CheB, C-terminal domain"/>
    <property type="match status" value="1"/>
</dbReference>
<dbReference type="HOGENOM" id="CLU_064504_0_0_6"/>
<evidence type="ECO:0000313" key="6">
    <source>
        <dbReference type="EMBL" id="ABC27445.1"/>
    </source>
</evidence>
<name>Q2SPH9_HAHCH</name>
<protein>
    <recommendedName>
        <fullName evidence="2">protein-glutamate methylesterase</fullName>
        <ecNumber evidence="2">3.1.1.61</ecNumber>
    </recommendedName>
</protein>
<dbReference type="OrthoDB" id="9793421at2"/>
<dbReference type="Pfam" id="PF01339">
    <property type="entry name" value="CheB_methylest"/>
    <property type="match status" value="1"/>
</dbReference>
<feature type="domain" description="CheB-type methylesterase" evidence="5">
    <location>
        <begin position="148"/>
        <end position="338"/>
    </location>
</feature>
<keyword evidence="1 4" id="KW-0378">Hydrolase</keyword>
<dbReference type="RefSeq" id="WP_011394522.1">
    <property type="nucleotide sequence ID" value="NC_007645.1"/>
</dbReference>
<dbReference type="GO" id="GO:0005737">
    <property type="term" value="C:cytoplasm"/>
    <property type="evidence" value="ECO:0007669"/>
    <property type="project" value="InterPro"/>
</dbReference>
<dbReference type="Proteomes" id="UP000000238">
    <property type="component" value="Chromosome"/>
</dbReference>
<reference evidence="6 7" key="1">
    <citation type="journal article" date="2005" name="Nucleic Acids Res.">
        <title>Genomic blueprint of Hahella chejuensis, a marine microbe producing an algicidal agent.</title>
        <authorList>
            <person name="Jeong H."/>
            <person name="Yim J.H."/>
            <person name="Lee C."/>
            <person name="Choi S.-H."/>
            <person name="Park Y.K."/>
            <person name="Yoon S.H."/>
            <person name="Hur C.-G."/>
            <person name="Kang H.-Y."/>
            <person name="Kim D."/>
            <person name="Lee H.H."/>
            <person name="Park K.H."/>
            <person name="Park S.-H."/>
            <person name="Park H.-S."/>
            <person name="Lee H.K."/>
            <person name="Oh T.K."/>
            <person name="Kim J.F."/>
        </authorList>
    </citation>
    <scope>NUCLEOTIDE SEQUENCE [LARGE SCALE GENOMIC DNA]</scope>
    <source>
        <strain evidence="6 7">KCTC 2396</strain>
    </source>
</reference>
<organism evidence="6 7">
    <name type="scientific">Hahella chejuensis (strain KCTC 2396)</name>
    <dbReference type="NCBI Taxonomy" id="349521"/>
    <lineage>
        <taxon>Bacteria</taxon>
        <taxon>Pseudomonadati</taxon>
        <taxon>Pseudomonadota</taxon>
        <taxon>Gammaproteobacteria</taxon>
        <taxon>Oceanospirillales</taxon>
        <taxon>Hahellaceae</taxon>
        <taxon>Hahella</taxon>
    </lineage>
</organism>
<dbReference type="PANTHER" id="PTHR42872">
    <property type="entry name" value="PROTEIN-GLUTAMATE METHYLESTERASE/PROTEIN-GLUTAMINE GLUTAMINASE"/>
    <property type="match status" value="1"/>
</dbReference>
<dbReference type="EMBL" id="CP000155">
    <property type="protein sequence ID" value="ABC27445.1"/>
    <property type="molecule type" value="Genomic_DNA"/>
</dbReference>
<dbReference type="eggNOG" id="COG2201">
    <property type="taxonomic scope" value="Bacteria"/>
</dbReference>
<keyword evidence="4" id="KW-0145">Chemotaxis</keyword>
<dbReference type="InterPro" id="IPR035909">
    <property type="entry name" value="CheB_C"/>
</dbReference>
<evidence type="ECO:0000313" key="7">
    <source>
        <dbReference type="Proteomes" id="UP000000238"/>
    </source>
</evidence>
<dbReference type="PROSITE" id="PS50122">
    <property type="entry name" value="CHEB"/>
    <property type="match status" value="1"/>
</dbReference>
<dbReference type="STRING" id="349521.HCH_00540"/>
<feature type="active site" evidence="4">
    <location>
        <position position="187"/>
    </location>
</feature>
<evidence type="ECO:0000259" key="5">
    <source>
        <dbReference type="PROSITE" id="PS50122"/>
    </source>
</evidence>
<gene>
    <name evidence="6" type="ordered locus">HCH_00540</name>
</gene>
<keyword evidence="7" id="KW-1185">Reference proteome</keyword>
<dbReference type="GO" id="GO:0000156">
    <property type="term" value="F:phosphorelay response regulator activity"/>
    <property type="evidence" value="ECO:0007669"/>
    <property type="project" value="InterPro"/>
</dbReference>
<sequence>MSVQAAKVGIISDCPLQRHIMQSAVEGYGFSVIASCDPSRLSTALLERHAAAEVWIVILADEDRWADAIDTLIDHSEAPVLFGLGEAPNKHSLDYAKWERRLFTKLVELLGEPPTLTQAGASLTALEASPGGPSALPLPHHIRPGGVNDPVERVWILGASLGGPAAVKSFLDCLPSGLPVAFVYAQHIDQNAANVLVRVLGRHSAFDLKEVQHGARLHYGEVVIMPVDHEVVFSAEGTMEVRENAWPGPYGPSIDQVMLNVGGYYSGRCNAIIFSGMGNDGSLAGPLLRAYGSRIWSQTSDTCANSSMPDSVAATGCVEFRGSPHQLAEKLLKTIELEELAKRKRGLA</sequence>
<dbReference type="KEGG" id="hch:HCH_00540"/>
<dbReference type="Gene3D" id="3.40.50.180">
    <property type="entry name" value="Methylesterase CheB, C-terminal domain"/>
    <property type="match status" value="1"/>
</dbReference>
<evidence type="ECO:0000256" key="3">
    <source>
        <dbReference type="ARBA" id="ARBA00048267"/>
    </source>
</evidence>
<evidence type="ECO:0000256" key="1">
    <source>
        <dbReference type="ARBA" id="ARBA00022801"/>
    </source>
</evidence>